<accession>A0A1B8P223</accession>
<dbReference type="RefSeq" id="WP_013332456.1">
    <property type="nucleotide sequence ID" value="NZ_CP087224.1"/>
</dbReference>
<evidence type="ECO:0000313" key="3">
    <source>
        <dbReference type="Proteomes" id="UP000092504"/>
    </source>
</evidence>
<dbReference type="Proteomes" id="UP000092504">
    <property type="component" value="Unassembled WGS sequence"/>
</dbReference>
<sequence>MSFLPVSARLGALPWLSMMFAVVASPAWADGLFTLKSENDIYSGGSDGHYTNGLEATWAFRTSPQHWLNDLADWLPGWSRNSLDGGAYRLSHQLYTPIDIGEKSLDVSDRPYAGLFTAGVSLFDSEPHDDWRQLRSLNFDAGIVGPAAGGETIQRELHHVLDSEKPEGWQYQLHNEPVVNMSYKTSWIGRSALNGLEVEYGPSLGFALGNLYTYGATGGGVRIGENLSRSFGIPSIAPAEGGRSFFLPDRGFGWYAFAALEGRYMAHNLLLDGNTFENSHSVDREEWVGDALVGVAFNWDRWQLSVTHAWRTKEFHAQPKSDSFGSLSLAFWY</sequence>
<name>A0A1B8P223_HALEL</name>
<comment type="caution">
    <text evidence="2">The sequence shown here is derived from an EMBL/GenBank/DDBJ whole genome shotgun (WGS) entry which is preliminary data.</text>
</comment>
<reference evidence="2 3" key="1">
    <citation type="submission" date="2016-06" db="EMBL/GenBank/DDBJ databases">
        <title>Genome sequence of halotolerant plant growth promoting strain of Halomonas elongata HEK1 isolated from salterns of Rann of Kutch, Gujarat, India.</title>
        <authorList>
            <person name="Gaba S."/>
            <person name="Singh R.N."/>
            <person name="Abrol S."/>
            <person name="Kaushik R."/>
            <person name="Saxena A.K."/>
        </authorList>
    </citation>
    <scope>NUCLEOTIDE SEQUENCE [LARGE SCALE GENOMIC DNA]</scope>
    <source>
        <strain evidence="2 3">HEK1</strain>
    </source>
</reference>
<evidence type="ECO:0008006" key="4">
    <source>
        <dbReference type="Google" id="ProtNLM"/>
    </source>
</evidence>
<keyword evidence="1" id="KW-0732">Signal</keyword>
<dbReference type="AlphaFoldDB" id="A0A1B8P223"/>
<dbReference type="Gene3D" id="2.40.128.140">
    <property type="entry name" value="Outer membrane protein"/>
    <property type="match status" value="1"/>
</dbReference>
<dbReference type="EMBL" id="MAJD01000001">
    <property type="protein sequence ID" value="OBX36288.1"/>
    <property type="molecule type" value="Genomic_DNA"/>
</dbReference>
<evidence type="ECO:0000256" key="1">
    <source>
        <dbReference type="SAM" id="SignalP"/>
    </source>
</evidence>
<dbReference type="InterPro" id="IPR037107">
    <property type="entry name" value="Put_OMP_sf"/>
</dbReference>
<dbReference type="PATRIC" id="fig|2746.7.peg.644"/>
<dbReference type="OMA" id="SMELMPG"/>
<feature type="chain" id="PRO_5008611258" description="Lipid A deacylase LpxR family protein" evidence="1">
    <location>
        <begin position="30"/>
        <end position="333"/>
    </location>
</feature>
<protein>
    <recommendedName>
        <fullName evidence="4">Lipid A deacylase LpxR family protein</fullName>
    </recommendedName>
</protein>
<organism evidence="2 3">
    <name type="scientific">Halomonas elongata</name>
    <dbReference type="NCBI Taxonomy" id="2746"/>
    <lineage>
        <taxon>Bacteria</taxon>
        <taxon>Pseudomonadati</taxon>
        <taxon>Pseudomonadota</taxon>
        <taxon>Gammaproteobacteria</taxon>
        <taxon>Oceanospirillales</taxon>
        <taxon>Halomonadaceae</taxon>
        <taxon>Halomonas</taxon>
    </lineage>
</organism>
<feature type="signal peptide" evidence="1">
    <location>
        <begin position="1"/>
        <end position="29"/>
    </location>
</feature>
<dbReference type="InterPro" id="IPR018707">
    <property type="entry name" value="LpxR"/>
</dbReference>
<dbReference type="GeneID" id="91010036"/>
<proteinExistence type="predicted"/>
<dbReference type="Pfam" id="PF09982">
    <property type="entry name" value="LpxR"/>
    <property type="match status" value="1"/>
</dbReference>
<evidence type="ECO:0000313" key="2">
    <source>
        <dbReference type="EMBL" id="OBX36288.1"/>
    </source>
</evidence>
<gene>
    <name evidence="2" type="ORF">A8U91_00629</name>
</gene>